<keyword evidence="3" id="KW-1185">Reference proteome</keyword>
<dbReference type="RefSeq" id="WP_035369126.1">
    <property type="nucleotide sequence ID" value="NZ_LR215050.1"/>
</dbReference>
<dbReference type="AlphaFoldDB" id="A0A449BIL3"/>
<accession>A0A449BIL3</accession>
<evidence type="ECO:0000313" key="3">
    <source>
        <dbReference type="Proteomes" id="UP000290909"/>
    </source>
</evidence>
<sequence>MKIGIICATGKAGELILNEALARGHEVTAIVRNKSKLKTDKVKVIEKDAFSLTKADFIDLDVLVNAYGAPLDKDTESNHIKLGRLLINALAHTKTRLIVVGGAGSLFTDKLHQKRVVETLPEFVHPIANGQLKNLLDLESSSNLNWTFISPAMIFDYHGPKTGKYVIGKDELILNAKGESYVSYLDYAIALLDEIEHPKHLNQRFTVVAESK</sequence>
<protein>
    <submittedName>
        <fullName evidence="2">NADH-flavin reductase</fullName>
    </submittedName>
</protein>
<dbReference type="PANTHER" id="PTHR43355">
    <property type="entry name" value="FLAVIN REDUCTASE (NADPH)"/>
    <property type="match status" value="1"/>
</dbReference>
<dbReference type="Proteomes" id="UP000290909">
    <property type="component" value="Chromosome"/>
</dbReference>
<dbReference type="InterPro" id="IPR051606">
    <property type="entry name" value="Polyketide_Oxido-like"/>
</dbReference>
<dbReference type="EMBL" id="LR215050">
    <property type="protein sequence ID" value="VEU82243.1"/>
    <property type="molecule type" value="Genomic_DNA"/>
</dbReference>
<proteinExistence type="predicted"/>
<dbReference type="GO" id="GO:0016646">
    <property type="term" value="F:oxidoreductase activity, acting on the CH-NH group of donors, NAD or NADP as acceptor"/>
    <property type="evidence" value="ECO:0007669"/>
    <property type="project" value="TreeGrafter"/>
</dbReference>
<dbReference type="InterPro" id="IPR036291">
    <property type="entry name" value="NAD(P)-bd_dom_sf"/>
</dbReference>
<dbReference type="CDD" id="cd05244">
    <property type="entry name" value="BVR-B_like_SDR_a"/>
    <property type="match status" value="1"/>
</dbReference>
<name>A0A449BIL3_9MOLU</name>
<dbReference type="Pfam" id="PF13460">
    <property type="entry name" value="NAD_binding_10"/>
    <property type="match status" value="1"/>
</dbReference>
<gene>
    <name evidence="2" type="ORF">NCTC10172_00251</name>
</gene>
<reference evidence="2 3" key="1">
    <citation type="submission" date="2019-01" db="EMBL/GenBank/DDBJ databases">
        <authorList>
            <consortium name="Pathogen Informatics"/>
        </authorList>
    </citation>
    <scope>NUCLEOTIDE SEQUENCE [LARGE SCALE GENOMIC DNA]</scope>
    <source>
        <strain evidence="2 3">NCTC10172</strain>
    </source>
</reference>
<dbReference type="STRING" id="1408416.GCA_000702765_00806"/>
<organism evidence="2 3">
    <name type="scientific">Acholeplasma hippikon</name>
    <dbReference type="NCBI Taxonomy" id="264636"/>
    <lineage>
        <taxon>Bacteria</taxon>
        <taxon>Bacillati</taxon>
        <taxon>Mycoplasmatota</taxon>
        <taxon>Mollicutes</taxon>
        <taxon>Acholeplasmatales</taxon>
        <taxon>Acholeplasmataceae</taxon>
        <taxon>Acholeplasma</taxon>
    </lineage>
</organism>
<dbReference type="PANTHER" id="PTHR43355:SF2">
    <property type="entry name" value="FLAVIN REDUCTASE (NADPH)"/>
    <property type="match status" value="1"/>
</dbReference>
<dbReference type="SUPFAM" id="SSF51735">
    <property type="entry name" value="NAD(P)-binding Rossmann-fold domains"/>
    <property type="match status" value="1"/>
</dbReference>
<evidence type="ECO:0000259" key="1">
    <source>
        <dbReference type="Pfam" id="PF13460"/>
    </source>
</evidence>
<feature type="domain" description="NAD(P)-binding" evidence="1">
    <location>
        <begin position="8"/>
        <end position="173"/>
    </location>
</feature>
<dbReference type="InterPro" id="IPR016040">
    <property type="entry name" value="NAD(P)-bd_dom"/>
</dbReference>
<dbReference type="KEGG" id="ahk:NCTC10172_00251"/>
<dbReference type="Gene3D" id="3.40.50.720">
    <property type="entry name" value="NAD(P)-binding Rossmann-like Domain"/>
    <property type="match status" value="1"/>
</dbReference>
<evidence type="ECO:0000313" key="2">
    <source>
        <dbReference type="EMBL" id="VEU82243.1"/>
    </source>
</evidence>